<evidence type="ECO:0000313" key="1">
    <source>
        <dbReference type="EMBL" id="OHA24345.1"/>
    </source>
</evidence>
<organism evidence="1 2">
    <name type="scientific">Candidatus Taylorbacteria bacterium RIFCSPHIGHO2_02_FULL_44_12</name>
    <dbReference type="NCBI Taxonomy" id="1802308"/>
    <lineage>
        <taxon>Bacteria</taxon>
        <taxon>Candidatus Tayloriibacteriota</taxon>
    </lineage>
</organism>
<sequence length="76" mass="9190">MQEFSMVFKKEDVEVVDLHTASPTTMYAVVKDGKLLYEKEKDSFLNWKFYAIKIWMETKWLRNLRNKKIINWADQA</sequence>
<proteinExistence type="predicted"/>
<protein>
    <submittedName>
        <fullName evidence="1">Uncharacterized protein</fullName>
    </submittedName>
</protein>
<name>A0A1G2MK84_9BACT</name>
<gene>
    <name evidence="1" type="ORF">A3D50_02310</name>
</gene>
<reference evidence="1 2" key="1">
    <citation type="journal article" date="2016" name="Nat. Commun.">
        <title>Thousands of microbial genomes shed light on interconnected biogeochemical processes in an aquifer system.</title>
        <authorList>
            <person name="Anantharaman K."/>
            <person name="Brown C.T."/>
            <person name="Hug L.A."/>
            <person name="Sharon I."/>
            <person name="Castelle C.J."/>
            <person name="Probst A.J."/>
            <person name="Thomas B.C."/>
            <person name="Singh A."/>
            <person name="Wilkins M.J."/>
            <person name="Karaoz U."/>
            <person name="Brodie E.L."/>
            <person name="Williams K.H."/>
            <person name="Hubbard S.S."/>
            <person name="Banfield J.F."/>
        </authorList>
    </citation>
    <scope>NUCLEOTIDE SEQUENCE [LARGE SCALE GENOMIC DNA]</scope>
</reference>
<dbReference type="EMBL" id="MHRM01000006">
    <property type="protein sequence ID" value="OHA24345.1"/>
    <property type="molecule type" value="Genomic_DNA"/>
</dbReference>
<dbReference type="AlphaFoldDB" id="A0A1G2MK84"/>
<dbReference type="STRING" id="1802308.A3D50_02310"/>
<comment type="caution">
    <text evidence="1">The sequence shown here is derived from an EMBL/GenBank/DDBJ whole genome shotgun (WGS) entry which is preliminary data.</text>
</comment>
<dbReference type="Proteomes" id="UP000178413">
    <property type="component" value="Unassembled WGS sequence"/>
</dbReference>
<evidence type="ECO:0000313" key="2">
    <source>
        <dbReference type="Proteomes" id="UP000178413"/>
    </source>
</evidence>
<accession>A0A1G2MK84</accession>